<sequence length="227" mass="25147">MTNSKLRILCLHGSRTNSDIISMQMAGFRHAFGNSADFVAINAPFPASGRPQQSIIDFFGEEGPYFEWWEAFERTKISYPGWKKSLPFLQNVVATQGPFDVVVGFSQGASAATLLAAHYQVQNQGIPFKAIVLACGVCPRDGMPPELLREPGTTNYGLTIPSIHIMGEKDDIYDLSQELVETYVPVGRRVHVHADGHRFPLPSSSRPLYKEIVEELRAICSMSQKSS</sequence>
<dbReference type="Pfam" id="PF03959">
    <property type="entry name" value="FSH1"/>
    <property type="match status" value="1"/>
</dbReference>
<dbReference type="GO" id="GO:0005737">
    <property type="term" value="C:cytoplasm"/>
    <property type="evidence" value="ECO:0007669"/>
    <property type="project" value="TreeGrafter"/>
</dbReference>
<reference evidence="3" key="1">
    <citation type="submission" date="2013-12" db="EMBL/GenBank/DDBJ databases">
        <title>The Genome Sequence of Aphanomyces invadans NJM9701.</title>
        <authorList>
            <consortium name="The Broad Institute Genomics Platform"/>
            <person name="Russ C."/>
            <person name="Tyler B."/>
            <person name="van West P."/>
            <person name="Dieguez-Uribeondo J."/>
            <person name="Young S.K."/>
            <person name="Zeng Q."/>
            <person name="Gargeya S."/>
            <person name="Fitzgerald M."/>
            <person name="Abouelleil A."/>
            <person name="Alvarado L."/>
            <person name="Chapman S.B."/>
            <person name="Gainer-Dewar J."/>
            <person name="Goldberg J."/>
            <person name="Griggs A."/>
            <person name="Gujja S."/>
            <person name="Hansen M."/>
            <person name="Howarth C."/>
            <person name="Imamovic A."/>
            <person name="Ireland A."/>
            <person name="Larimer J."/>
            <person name="McCowan C."/>
            <person name="Murphy C."/>
            <person name="Pearson M."/>
            <person name="Poon T.W."/>
            <person name="Priest M."/>
            <person name="Roberts A."/>
            <person name="Saif S."/>
            <person name="Shea T."/>
            <person name="Sykes S."/>
            <person name="Wortman J."/>
            <person name="Nusbaum C."/>
            <person name="Birren B."/>
        </authorList>
    </citation>
    <scope>NUCLEOTIDE SEQUENCE [LARGE SCALE GENOMIC DNA]</scope>
    <source>
        <strain evidence="3">NJM9701</strain>
    </source>
</reference>
<feature type="domain" description="Serine hydrolase" evidence="2">
    <location>
        <begin position="2"/>
        <end position="201"/>
    </location>
</feature>
<accession>A0A024U5S3</accession>
<dbReference type="RefSeq" id="XP_008870245.1">
    <property type="nucleotide sequence ID" value="XM_008872023.1"/>
</dbReference>
<dbReference type="eggNOG" id="KOG2551">
    <property type="taxonomic scope" value="Eukaryota"/>
</dbReference>
<dbReference type="OrthoDB" id="414698at2759"/>
<dbReference type="GeneID" id="20083881"/>
<dbReference type="GO" id="GO:0005634">
    <property type="term" value="C:nucleus"/>
    <property type="evidence" value="ECO:0007669"/>
    <property type="project" value="TreeGrafter"/>
</dbReference>
<dbReference type="InterPro" id="IPR029058">
    <property type="entry name" value="AB_hydrolase_fold"/>
</dbReference>
<name>A0A024U5S3_9STRA</name>
<dbReference type="PANTHER" id="PTHR48070:SF6">
    <property type="entry name" value="ESTERASE OVCA2"/>
    <property type="match status" value="1"/>
</dbReference>
<dbReference type="PANTHER" id="PTHR48070">
    <property type="entry name" value="ESTERASE OVCA2"/>
    <property type="match status" value="1"/>
</dbReference>
<evidence type="ECO:0000259" key="2">
    <source>
        <dbReference type="Pfam" id="PF03959"/>
    </source>
</evidence>
<dbReference type="SUPFAM" id="SSF53474">
    <property type="entry name" value="alpha/beta-Hydrolases"/>
    <property type="match status" value="1"/>
</dbReference>
<organism evidence="3">
    <name type="scientific">Aphanomyces invadans</name>
    <dbReference type="NCBI Taxonomy" id="157072"/>
    <lineage>
        <taxon>Eukaryota</taxon>
        <taxon>Sar</taxon>
        <taxon>Stramenopiles</taxon>
        <taxon>Oomycota</taxon>
        <taxon>Saprolegniomycetes</taxon>
        <taxon>Saprolegniales</taxon>
        <taxon>Verrucalvaceae</taxon>
        <taxon>Aphanomyces</taxon>
    </lineage>
</organism>
<evidence type="ECO:0000313" key="3">
    <source>
        <dbReference type="EMBL" id="ETW01247.1"/>
    </source>
</evidence>
<dbReference type="InterPro" id="IPR005645">
    <property type="entry name" value="FSH-like_dom"/>
</dbReference>
<protein>
    <recommendedName>
        <fullName evidence="2">Serine hydrolase domain-containing protein</fullName>
    </recommendedName>
</protein>
<gene>
    <name evidence="3" type="ORF">H310_06831</name>
</gene>
<dbReference type="InterPro" id="IPR050593">
    <property type="entry name" value="LovG"/>
</dbReference>
<dbReference type="Gene3D" id="3.40.50.1820">
    <property type="entry name" value="alpha/beta hydrolase"/>
    <property type="match status" value="1"/>
</dbReference>
<dbReference type="VEuPathDB" id="FungiDB:H310_06831"/>
<dbReference type="GO" id="GO:0016787">
    <property type="term" value="F:hydrolase activity"/>
    <property type="evidence" value="ECO:0007669"/>
    <property type="project" value="UniProtKB-KW"/>
</dbReference>
<proteinExistence type="predicted"/>
<dbReference type="EMBL" id="KI913963">
    <property type="protein sequence ID" value="ETW01247.1"/>
    <property type="molecule type" value="Genomic_DNA"/>
</dbReference>
<evidence type="ECO:0000256" key="1">
    <source>
        <dbReference type="ARBA" id="ARBA00022801"/>
    </source>
</evidence>
<keyword evidence="1" id="KW-0378">Hydrolase</keyword>
<dbReference type="STRING" id="157072.A0A024U5S3"/>
<dbReference type="AlphaFoldDB" id="A0A024U5S3"/>